<keyword evidence="7" id="KW-1185">Reference proteome</keyword>
<keyword evidence="2" id="KW-0349">Heme</keyword>
<keyword evidence="1" id="KW-0409">Iron storage</keyword>
<dbReference type="InterPro" id="IPR009078">
    <property type="entry name" value="Ferritin-like_SF"/>
</dbReference>
<dbReference type="PIRSF" id="PIRSF002560">
    <property type="entry name" value="Bacterioferritin"/>
    <property type="match status" value="1"/>
</dbReference>
<dbReference type="Gene3D" id="1.20.1260.10">
    <property type="match status" value="1"/>
</dbReference>
<dbReference type="STRING" id="113653.GAH_01815"/>
<evidence type="ECO:0000313" key="7">
    <source>
        <dbReference type="Proteomes" id="UP000034723"/>
    </source>
</evidence>
<dbReference type="InterPro" id="IPR002024">
    <property type="entry name" value="Bacterioferritin"/>
</dbReference>
<sequence>MVSDELRELLNRAIAREMQVSIQYMWQHVLAKGFEGEVVKAQLRAIALVEMRHAELIAERLSYLGGEPTTTPDQITIGKTVREMIELDKKAEEEAIELYRKIIKKAMEEEDYTTAKLFEQILEEEEAHHDYFSSILGE</sequence>
<dbReference type="GO" id="GO:0006879">
    <property type="term" value="P:intracellular iron ion homeostasis"/>
    <property type="evidence" value="ECO:0007669"/>
    <property type="project" value="UniProtKB-KW"/>
</dbReference>
<dbReference type="InterPro" id="IPR012347">
    <property type="entry name" value="Ferritin-like"/>
</dbReference>
<dbReference type="EMBL" id="CP011267">
    <property type="protein sequence ID" value="AKG90907.1"/>
    <property type="molecule type" value="Genomic_DNA"/>
</dbReference>
<accession>A0A0F7IGA0</accession>
<proteinExistence type="predicted"/>
<dbReference type="GO" id="GO:0005829">
    <property type="term" value="C:cytosol"/>
    <property type="evidence" value="ECO:0007669"/>
    <property type="project" value="TreeGrafter"/>
</dbReference>
<dbReference type="InterPro" id="IPR009040">
    <property type="entry name" value="Ferritin-like_diiron"/>
</dbReference>
<dbReference type="GO" id="GO:0004322">
    <property type="term" value="F:ferroxidase activity"/>
    <property type="evidence" value="ECO:0007669"/>
    <property type="project" value="TreeGrafter"/>
</dbReference>
<dbReference type="InterPro" id="IPR008331">
    <property type="entry name" value="Ferritin_DPS_dom"/>
</dbReference>
<dbReference type="Pfam" id="PF00210">
    <property type="entry name" value="Ferritin"/>
    <property type="match status" value="1"/>
</dbReference>
<dbReference type="PANTHER" id="PTHR30295">
    <property type="entry name" value="BACTERIOFERRITIN"/>
    <property type="match status" value="1"/>
</dbReference>
<dbReference type="PRINTS" id="PR00601">
    <property type="entry name" value="BACFERRITIN"/>
</dbReference>
<reference evidence="6 7" key="1">
    <citation type="submission" date="2015-04" db="EMBL/GenBank/DDBJ databases">
        <title>The complete genome sequence of the hyperthermophilic, obligate iron-reducing archaeon Geoglobus ahangari strain 234T.</title>
        <authorList>
            <person name="Manzella M.P."/>
            <person name="Holmes D.E."/>
            <person name="Rocheleau J.M."/>
            <person name="Chung A."/>
            <person name="Reguera G."/>
            <person name="Kashefi K."/>
        </authorList>
    </citation>
    <scope>NUCLEOTIDE SEQUENCE [LARGE SCALE GENOMIC DNA]</scope>
    <source>
        <strain evidence="6 7">234</strain>
    </source>
</reference>
<evidence type="ECO:0000256" key="2">
    <source>
        <dbReference type="ARBA" id="ARBA00022617"/>
    </source>
</evidence>
<dbReference type="GO" id="GO:0006826">
    <property type="term" value="P:iron ion transport"/>
    <property type="evidence" value="ECO:0007669"/>
    <property type="project" value="InterPro"/>
</dbReference>
<evidence type="ECO:0000259" key="5">
    <source>
        <dbReference type="PROSITE" id="PS50905"/>
    </source>
</evidence>
<dbReference type="RefSeq" id="WP_048096243.1">
    <property type="nucleotide sequence ID" value="NZ_CP011267.1"/>
</dbReference>
<dbReference type="InParanoid" id="A0A0F7IGA0"/>
<dbReference type="AlphaFoldDB" id="A0A0F7IGA0"/>
<evidence type="ECO:0000256" key="4">
    <source>
        <dbReference type="ARBA" id="ARBA00023004"/>
    </source>
</evidence>
<dbReference type="GeneID" id="24804382"/>
<dbReference type="Proteomes" id="UP000034723">
    <property type="component" value="Chromosome"/>
</dbReference>
<evidence type="ECO:0000313" key="6">
    <source>
        <dbReference type="EMBL" id="AKG90907.1"/>
    </source>
</evidence>
<keyword evidence="3" id="KW-0479">Metal-binding</keyword>
<protein>
    <submittedName>
        <fullName evidence="6">Bacterioferritin (cytochrome b1)</fullName>
    </submittedName>
</protein>
<dbReference type="GO" id="GO:0020037">
    <property type="term" value="F:heme binding"/>
    <property type="evidence" value="ECO:0007669"/>
    <property type="project" value="TreeGrafter"/>
</dbReference>
<feature type="domain" description="Ferritin-like diiron" evidence="5">
    <location>
        <begin position="1"/>
        <end position="138"/>
    </location>
</feature>
<organism evidence="6 7">
    <name type="scientific">Geoglobus ahangari</name>
    <dbReference type="NCBI Taxonomy" id="113653"/>
    <lineage>
        <taxon>Archaea</taxon>
        <taxon>Methanobacteriati</taxon>
        <taxon>Methanobacteriota</taxon>
        <taxon>Archaeoglobi</taxon>
        <taxon>Archaeoglobales</taxon>
        <taxon>Archaeoglobaceae</taxon>
        <taxon>Geoglobus</taxon>
    </lineage>
</organism>
<name>A0A0F7IGA0_9EURY</name>
<evidence type="ECO:0000256" key="3">
    <source>
        <dbReference type="ARBA" id="ARBA00022723"/>
    </source>
</evidence>
<dbReference type="PANTHER" id="PTHR30295:SF0">
    <property type="entry name" value="BACTERIOFERRITIN"/>
    <property type="match status" value="1"/>
</dbReference>
<dbReference type="PROSITE" id="PS50905">
    <property type="entry name" value="FERRITIN_LIKE"/>
    <property type="match status" value="1"/>
</dbReference>
<dbReference type="HOGENOM" id="CLU_104506_1_1_2"/>
<dbReference type="GO" id="GO:0008199">
    <property type="term" value="F:ferric iron binding"/>
    <property type="evidence" value="ECO:0007669"/>
    <property type="project" value="InterPro"/>
</dbReference>
<keyword evidence="4" id="KW-0408">Iron</keyword>
<gene>
    <name evidence="6" type="ORF">GAH_01815</name>
</gene>
<dbReference type="SUPFAM" id="SSF47240">
    <property type="entry name" value="Ferritin-like"/>
    <property type="match status" value="1"/>
</dbReference>
<dbReference type="OrthoDB" id="359318at2157"/>
<dbReference type="KEGG" id="gah:GAH_01815"/>
<evidence type="ECO:0000256" key="1">
    <source>
        <dbReference type="ARBA" id="ARBA00022434"/>
    </source>
</evidence>